<protein>
    <submittedName>
        <fullName evidence="1">Uncharacterized protein</fullName>
    </submittedName>
</protein>
<dbReference type="EMBL" id="VXIV02002921">
    <property type="protein sequence ID" value="KAF6022003.1"/>
    <property type="molecule type" value="Genomic_DNA"/>
</dbReference>
<sequence>MILDVQLTNAASQNHNSSFLEKEMTYNHLRMAIQSFHGATEKKLYVNATTSQNMLVTSLSATSSFNYYSAMY</sequence>
<evidence type="ECO:0000313" key="1">
    <source>
        <dbReference type="EMBL" id="KAF6022003.1"/>
    </source>
</evidence>
<organism evidence="1 2">
    <name type="scientific">Bugula neritina</name>
    <name type="common">Brown bryozoan</name>
    <name type="synonym">Sertularia neritina</name>
    <dbReference type="NCBI Taxonomy" id="10212"/>
    <lineage>
        <taxon>Eukaryota</taxon>
        <taxon>Metazoa</taxon>
        <taxon>Spiralia</taxon>
        <taxon>Lophotrochozoa</taxon>
        <taxon>Bryozoa</taxon>
        <taxon>Gymnolaemata</taxon>
        <taxon>Cheilostomatida</taxon>
        <taxon>Flustrina</taxon>
        <taxon>Buguloidea</taxon>
        <taxon>Bugulidae</taxon>
        <taxon>Bugula</taxon>
    </lineage>
</organism>
<name>A0A7J7J7B4_BUGNE</name>
<dbReference type="AlphaFoldDB" id="A0A7J7J7B4"/>
<proteinExistence type="predicted"/>
<reference evidence="1" key="1">
    <citation type="submission" date="2020-06" db="EMBL/GenBank/DDBJ databases">
        <title>Draft genome of Bugula neritina, a colonial animal packing powerful symbionts and potential medicines.</title>
        <authorList>
            <person name="Rayko M."/>
        </authorList>
    </citation>
    <scope>NUCLEOTIDE SEQUENCE [LARGE SCALE GENOMIC DNA]</scope>
    <source>
        <strain evidence="1">Kwan_BN1</strain>
    </source>
</reference>
<keyword evidence="2" id="KW-1185">Reference proteome</keyword>
<accession>A0A7J7J7B4</accession>
<evidence type="ECO:0000313" key="2">
    <source>
        <dbReference type="Proteomes" id="UP000593567"/>
    </source>
</evidence>
<dbReference type="Proteomes" id="UP000593567">
    <property type="component" value="Unassembled WGS sequence"/>
</dbReference>
<gene>
    <name evidence="1" type="ORF">EB796_019692</name>
</gene>
<comment type="caution">
    <text evidence="1">The sequence shown here is derived from an EMBL/GenBank/DDBJ whole genome shotgun (WGS) entry which is preliminary data.</text>
</comment>